<keyword evidence="3" id="KW-0560">Oxidoreductase</keyword>
<dbReference type="AlphaFoldDB" id="A0A238W5J4"/>
<dbReference type="PROSITE" id="PS51014">
    <property type="entry name" value="COBK_CBIJ"/>
    <property type="match status" value="1"/>
</dbReference>
<dbReference type="Pfam" id="PF02571">
    <property type="entry name" value="CbiJ"/>
    <property type="match status" value="1"/>
</dbReference>
<proteinExistence type="predicted"/>
<evidence type="ECO:0000256" key="1">
    <source>
        <dbReference type="ARBA" id="ARBA00004953"/>
    </source>
</evidence>
<accession>A0A238W5J4</accession>
<gene>
    <name evidence="4" type="ORF">SAMN06265370_104162</name>
</gene>
<comment type="pathway">
    <text evidence="1">Cofactor biosynthesis; adenosylcobalamin biosynthesis.</text>
</comment>
<dbReference type="GO" id="GO:0009236">
    <property type="term" value="P:cobalamin biosynthetic process"/>
    <property type="evidence" value="ECO:0007669"/>
    <property type="project" value="UniProtKB-UniPathway"/>
</dbReference>
<dbReference type="OrthoDB" id="5183775at2"/>
<sequence>MKDLTQGKVLIVGGATEALALARRVPGATVLLPEAERVARDWAGPVHRGALAPAWLRDRGIAAVIEAAHPCDSATAAMVAAASRAAGVPHLQLVRPEWRPGPRDTWVPVRDVAQVVAVVPPTARLFVTVGRAELPGLRAFHGEVFARVIGRKTGVFALRRGRFVAGVGPFSVAQEVALLRRLRIDWLVLRNAGGPGGWPKLAAARQLGVPVVMVARPRRPAGPRVATIEEALKWLSKRQILAV</sequence>
<dbReference type="PANTHER" id="PTHR36925">
    <property type="entry name" value="COBALT-PRECORRIN-6A REDUCTASE"/>
    <property type="match status" value="1"/>
</dbReference>
<protein>
    <submittedName>
        <fullName evidence="4">Precorrin-6A/cobalt-precorrin-6A reductase</fullName>
    </submittedName>
</protein>
<name>A0A238W5J4_9RHOB</name>
<dbReference type="GO" id="GO:0016994">
    <property type="term" value="F:precorrin-6A reductase activity"/>
    <property type="evidence" value="ECO:0007669"/>
    <property type="project" value="InterPro"/>
</dbReference>
<dbReference type="Proteomes" id="UP000198417">
    <property type="component" value="Unassembled WGS sequence"/>
</dbReference>
<dbReference type="InterPro" id="IPR003723">
    <property type="entry name" value="Precorrin-6x_reduct"/>
</dbReference>
<keyword evidence="5" id="KW-1185">Reference proteome</keyword>
<dbReference type="UniPathway" id="UPA00148"/>
<dbReference type="EMBL" id="FZNN01000004">
    <property type="protein sequence ID" value="SNR41687.1"/>
    <property type="molecule type" value="Genomic_DNA"/>
</dbReference>
<evidence type="ECO:0000256" key="3">
    <source>
        <dbReference type="ARBA" id="ARBA00023002"/>
    </source>
</evidence>
<evidence type="ECO:0000313" key="5">
    <source>
        <dbReference type="Proteomes" id="UP000198417"/>
    </source>
</evidence>
<evidence type="ECO:0000313" key="4">
    <source>
        <dbReference type="EMBL" id="SNR41687.1"/>
    </source>
</evidence>
<dbReference type="RefSeq" id="WP_089269724.1">
    <property type="nucleotide sequence ID" value="NZ_FZNN01000004.1"/>
</dbReference>
<organism evidence="4 5">
    <name type="scientific">Puniceibacterium sediminis</name>
    <dbReference type="NCBI Taxonomy" id="1608407"/>
    <lineage>
        <taxon>Bacteria</taxon>
        <taxon>Pseudomonadati</taxon>
        <taxon>Pseudomonadota</taxon>
        <taxon>Alphaproteobacteria</taxon>
        <taxon>Rhodobacterales</taxon>
        <taxon>Paracoccaceae</taxon>
        <taxon>Puniceibacterium</taxon>
    </lineage>
</organism>
<reference evidence="4 5" key="1">
    <citation type="submission" date="2017-06" db="EMBL/GenBank/DDBJ databases">
        <authorList>
            <person name="Kim H.J."/>
            <person name="Triplett B.A."/>
        </authorList>
    </citation>
    <scope>NUCLEOTIDE SEQUENCE [LARGE SCALE GENOMIC DNA]</scope>
    <source>
        <strain evidence="4 5">DSM 29052</strain>
    </source>
</reference>
<keyword evidence="2" id="KW-0169">Cobalamin biosynthesis</keyword>
<dbReference type="PANTHER" id="PTHR36925:SF1">
    <property type="entry name" value="COBALT-PRECORRIN-6A REDUCTASE"/>
    <property type="match status" value="1"/>
</dbReference>
<evidence type="ECO:0000256" key="2">
    <source>
        <dbReference type="ARBA" id="ARBA00022573"/>
    </source>
</evidence>